<dbReference type="InParanoid" id="A0A6I8UIB4"/>
<evidence type="ECO:0000313" key="3">
    <source>
        <dbReference type="RefSeq" id="XP_001355988.3"/>
    </source>
</evidence>
<feature type="compositionally biased region" description="Basic and acidic residues" evidence="1">
    <location>
        <begin position="313"/>
        <end position="381"/>
    </location>
</feature>
<feature type="compositionally biased region" description="Basic and acidic residues" evidence="1">
    <location>
        <begin position="293"/>
        <end position="304"/>
    </location>
</feature>
<feature type="compositionally biased region" description="Polar residues" evidence="1">
    <location>
        <begin position="779"/>
        <end position="793"/>
    </location>
</feature>
<proteinExistence type="predicted"/>
<feature type="region of interest" description="Disordered" evidence="1">
    <location>
        <begin position="406"/>
        <end position="428"/>
    </location>
</feature>
<feature type="compositionally biased region" description="Polar residues" evidence="1">
    <location>
        <begin position="860"/>
        <end position="875"/>
    </location>
</feature>
<feature type="compositionally biased region" description="Polar residues" evidence="1">
    <location>
        <begin position="484"/>
        <end position="493"/>
    </location>
</feature>
<evidence type="ECO:0000256" key="1">
    <source>
        <dbReference type="SAM" id="MobiDB-lite"/>
    </source>
</evidence>
<feature type="region of interest" description="Disordered" evidence="1">
    <location>
        <begin position="617"/>
        <end position="643"/>
    </location>
</feature>
<name>A0A6I8UIB4_DROPS</name>
<organism evidence="2 3">
    <name type="scientific">Drosophila pseudoobscura pseudoobscura</name>
    <name type="common">Fruit fly</name>
    <dbReference type="NCBI Taxonomy" id="46245"/>
    <lineage>
        <taxon>Eukaryota</taxon>
        <taxon>Metazoa</taxon>
        <taxon>Ecdysozoa</taxon>
        <taxon>Arthropoda</taxon>
        <taxon>Hexapoda</taxon>
        <taxon>Insecta</taxon>
        <taxon>Pterygota</taxon>
        <taxon>Neoptera</taxon>
        <taxon>Endopterygota</taxon>
        <taxon>Diptera</taxon>
        <taxon>Brachycera</taxon>
        <taxon>Muscomorpha</taxon>
        <taxon>Ephydroidea</taxon>
        <taxon>Drosophilidae</taxon>
        <taxon>Drosophila</taxon>
        <taxon>Sophophora</taxon>
    </lineage>
</organism>
<accession>A0A6I8UIB4</accession>
<dbReference type="Proteomes" id="UP000001819">
    <property type="component" value="Chromosome 4"/>
</dbReference>
<evidence type="ECO:0000313" key="2">
    <source>
        <dbReference type="Proteomes" id="UP000001819"/>
    </source>
</evidence>
<feature type="compositionally biased region" description="Low complexity" evidence="1">
    <location>
        <begin position="876"/>
        <end position="888"/>
    </location>
</feature>
<sequence>MALTISSKSHFRMKGTETDNRDCMHFNIDISEEVRYHQIDADCNGPSRNPGGGIRNRMRESAMSLEEPNKFYAQSHDIMHNDHKNCTPGRKEYTKSRKHFHYRTYKMARSIEGSPEGNGTWYGAPERSCDRYYPPQPQREAIREPDLRPLYPQETNPFRAQAYADPGYGYYQNRPVPRQYHESHEHLSYAKVPSVASYNLYSEHPSRSLCSGEYLVPGPSIAVYRPPWAVPPEYPKNCSSPGYYSSSSHHDFHKYRKICDKEQAPREFSGNDYCEARHSPRNRAPRSYNTYETKNHARREEEKGPRRKSNKSYKREVDEYPDRYHKTEPKLRHDDSFNHKEKQASPRKDKKHAKESQESPRRFRPFFKEEVPHRNPHYEEKKKHKSRRETPSKVYEYFVDIPEPHKYSPDGLESKNISPHSPKRKGYADSSEIPRYVLKCHRKASSIVPFSTVEIPYKRRERIHLFPHKDKSAPKGLDAGCDSLPSTSATNLAANKGSRHSLGQDGRQPGRRSLKDRTLGHKPVNAFNLTSVGCGCGSRYPTLYRGPGLENPHQDDGRKYQEYSMFNVLHSNERSNAQGAPSREESCDSSSSGSCDCSSDECSICEKYLRIRSSDSSMDSASCSERSSASCSERSSDDCSERSSESCSEQCIKSCCTNCRGNENKRNESIEPVQPSQINICLTIRAGDNPPEILAPCRISPQSPCPIGPSEPPKPYKSASPKSLKPCGCPEHGDAPLKNCPKKVRLQCPKTPSSPRNQQTSSPKKCRKKEPSSRAPTMGSCTCPTCPNKTGSSGLAPEKGSPRDSGDLKQAKKQSLAANTRTKPGPKDQSKSKKKKVVSRGSGKGSATKPPKRGSEGRNTRSSCTCKTTPRNSATSLGSAASRKSSSSCEKNPKNGEETVDPSPPVCDPTCPAGPQSEYGDSFSMPGCVQRGDLCCPTLVAEWDANCCRRRTPIEDLKTELMQNLRSGQSPALGAAPPLMFLPCLPNACPFACWSPEPVVSWPPCPPLQAPCPF</sequence>
<dbReference type="AlphaFoldDB" id="A0A6I8UIB4"/>
<feature type="compositionally biased region" description="Basic and acidic residues" evidence="1">
    <location>
        <begin position="800"/>
        <end position="810"/>
    </location>
</feature>
<gene>
    <name evidence="3" type="primary">LOC4816477</name>
</gene>
<protein>
    <submittedName>
        <fullName evidence="3">Uncharacterized protein isoform X1</fullName>
    </submittedName>
</protein>
<dbReference type="RefSeq" id="XP_001355988.3">
    <property type="nucleotide sequence ID" value="XM_001355952.4"/>
</dbReference>
<keyword evidence="2" id="KW-1185">Reference proteome</keyword>
<feature type="compositionally biased region" description="Basic and acidic residues" evidence="1">
    <location>
        <begin position="634"/>
        <end position="643"/>
    </location>
</feature>
<feature type="compositionally biased region" description="Polar residues" evidence="1">
    <location>
        <begin position="750"/>
        <end position="763"/>
    </location>
</feature>
<feature type="region of interest" description="Disordered" evidence="1">
    <location>
        <begin position="734"/>
        <end position="909"/>
    </location>
</feature>
<feature type="region of interest" description="Disordered" evidence="1">
    <location>
        <begin position="574"/>
        <end position="599"/>
    </location>
</feature>
<feature type="region of interest" description="Disordered" evidence="1">
    <location>
        <begin position="270"/>
        <end position="391"/>
    </location>
</feature>
<dbReference type="KEGG" id="dpo:4816477"/>
<reference evidence="3" key="1">
    <citation type="submission" date="2025-08" db="UniProtKB">
        <authorList>
            <consortium name="RefSeq"/>
        </authorList>
    </citation>
    <scope>IDENTIFICATION</scope>
    <source>
        <strain evidence="3">MV-25-SWS-2005</strain>
        <tissue evidence="3">Whole body</tissue>
    </source>
</reference>
<feature type="region of interest" description="Disordered" evidence="1">
    <location>
        <begin position="466"/>
        <end position="522"/>
    </location>
</feature>
<feature type="compositionally biased region" description="Low complexity" evidence="1">
    <location>
        <begin position="617"/>
        <end position="633"/>
    </location>
</feature>
<feature type="compositionally biased region" description="Low complexity" evidence="1">
    <location>
        <begin position="588"/>
        <end position="599"/>
    </location>
</feature>